<name>X0U938_9ZZZZ</name>
<dbReference type="AlphaFoldDB" id="X0U938"/>
<dbReference type="Gene3D" id="1.20.1270.60">
    <property type="entry name" value="Arfaptin homology (AH) domain/BAR domain"/>
    <property type="match status" value="1"/>
</dbReference>
<dbReference type="EMBL" id="BARS01017347">
    <property type="protein sequence ID" value="GAF96872.1"/>
    <property type="molecule type" value="Genomic_DNA"/>
</dbReference>
<feature type="non-terminal residue" evidence="2">
    <location>
        <position position="186"/>
    </location>
</feature>
<organism evidence="2">
    <name type="scientific">marine sediment metagenome</name>
    <dbReference type="NCBI Taxonomy" id="412755"/>
    <lineage>
        <taxon>unclassified sequences</taxon>
        <taxon>metagenomes</taxon>
        <taxon>ecological metagenomes</taxon>
    </lineage>
</organism>
<comment type="caution">
    <text evidence="2">The sequence shown here is derived from an EMBL/GenBank/DDBJ whole genome shotgun (WGS) entry which is preliminary data.</text>
</comment>
<sequence>MSEDANIQIGVALDVDEKSFAQGDKALEKIAKDASLKKATKAAARYAKETGDLAAAQKMLAKALKQRGDVTENESKKTVQAIEREIKALERLEAQQREADSAGGKFDKARKDVELAGDFESQIRTVGGAADVAGLGGVGKVAGGLGEIGALTEALPLLKASAAGLPDAARAAATALGPGGLALGGV</sequence>
<feature type="coiled-coil region" evidence="1">
    <location>
        <begin position="72"/>
        <end position="102"/>
    </location>
</feature>
<evidence type="ECO:0000256" key="1">
    <source>
        <dbReference type="SAM" id="Coils"/>
    </source>
</evidence>
<reference evidence="2" key="1">
    <citation type="journal article" date="2014" name="Front. Microbiol.">
        <title>High frequency of phylogenetically diverse reductive dehalogenase-homologous genes in deep subseafloor sedimentary metagenomes.</title>
        <authorList>
            <person name="Kawai M."/>
            <person name="Futagami T."/>
            <person name="Toyoda A."/>
            <person name="Takaki Y."/>
            <person name="Nishi S."/>
            <person name="Hori S."/>
            <person name="Arai W."/>
            <person name="Tsubouchi T."/>
            <person name="Morono Y."/>
            <person name="Uchiyama I."/>
            <person name="Ito T."/>
            <person name="Fujiyama A."/>
            <person name="Inagaki F."/>
            <person name="Takami H."/>
        </authorList>
    </citation>
    <scope>NUCLEOTIDE SEQUENCE</scope>
    <source>
        <strain evidence="2">Expedition CK06-06</strain>
    </source>
</reference>
<protein>
    <submittedName>
        <fullName evidence="2">Uncharacterized protein</fullName>
    </submittedName>
</protein>
<proteinExistence type="predicted"/>
<keyword evidence="1" id="KW-0175">Coiled coil</keyword>
<dbReference type="InterPro" id="IPR027267">
    <property type="entry name" value="AH/BAR_dom_sf"/>
</dbReference>
<gene>
    <name evidence="2" type="ORF">S01H1_28389</name>
</gene>
<evidence type="ECO:0000313" key="2">
    <source>
        <dbReference type="EMBL" id="GAF96872.1"/>
    </source>
</evidence>
<accession>X0U938</accession>